<dbReference type="PANTHER" id="PTHR34702:SF1">
    <property type="entry name" value="NA(+)_H(+) ANTIPORTER SUBUNIT F"/>
    <property type="match status" value="1"/>
</dbReference>
<keyword evidence="3" id="KW-0813">Transport</keyword>
<keyword evidence="10" id="KW-1185">Reference proteome</keyword>
<dbReference type="GO" id="GO:0005886">
    <property type="term" value="C:plasma membrane"/>
    <property type="evidence" value="ECO:0007669"/>
    <property type="project" value="UniProtKB-SubCell"/>
</dbReference>
<sequence>MNEIAIWLMAGAAAVLVAAAGLALVRIVRGPAGLDRMVASDVLVSVLFGFFCLIGAWWQFPQVTTVMVSLSLVAFLGAVAAGRYAARDRDRGWARDERVDMSADGRPS</sequence>
<comment type="subcellular location">
    <subcellularLocation>
        <location evidence="1">Cell membrane</location>
        <topology evidence="1">Multi-pass membrane protein</topology>
    </subcellularLocation>
</comment>
<gene>
    <name evidence="9" type="ORF">CYJ76_07410</name>
</gene>
<dbReference type="OrthoDB" id="3733837at2"/>
<dbReference type="AlphaFoldDB" id="A0A2I1PA79"/>
<feature type="transmembrane region" description="Helical" evidence="8">
    <location>
        <begin position="37"/>
        <end position="60"/>
    </location>
</feature>
<evidence type="ECO:0000256" key="1">
    <source>
        <dbReference type="ARBA" id="ARBA00004651"/>
    </source>
</evidence>
<keyword evidence="7 8" id="KW-0472">Membrane</keyword>
<dbReference type="Pfam" id="PF04066">
    <property type="entry name" value="MrpF_PhaF"/>
    <property type="match status" value="1"/>
</dbReference>
<evidence type="ECO:0000256" key="7">
    <source>
        <dbReference type="ARBA" id="ARBA00023136"/>
    </source>
</evidence>
<proteinExistence type="inferred from homology"/>
<feature type="transmembrane region" description="Helical" evidence="8">
    <location>
        <begin position="6"/>
        <end position="25"/>
    </location>
</feature>
<comment type="similarity">
    <text evidence="2">Belongs to the CPA3 antiporters (TC 2.A.63) subunit F family.</text>
</comment>
<evidence type="ECO:0000256" key="2">
    <source>
        <dbReference type="ARBA" id="ARBA00009212"/>
    </source>
</evidence>
<evidence type="ECO:0000256" key="3">
    <source>
        <dbReference type="ARBA" id="ARBA00022448"/>
    </source>
</evidence>
<dbReference type="RefSeq" id="WP_070705140.1">
    <property type="nucleotide sequence ID" value="NZ_PKIZ01000012.1"/>
</dbReference>
<evidence type="ECO:0000256" key="8">
    <source>
        <dbReference type="SAM" id="Phobius"/>
    </source>
</evidence>
<organism evidence="9 10">
    <name type="scientific">Kytococcus schroeteri</name>
    <dbReference type="NCBI Taxonomy" id="138300"/>
    <lineage>
        <taxon>Bacteria</taxon>
        <taxon>Bacillati</taxon>
        <taxon>Actinomycetota</taxon>
        <taxon>Actinomycetes</taxon>
        <taxon>Micrococcales</taxon>
        <taxon>Kytococcaceae</taxon>
        <taxon>Kytococcus</taxon>
    </lineage>
</organism>
<reference evidence="9 10" key="1">
    <citation type="submission" date="2017-12" db="EMBL/GenBank/DDBJ databases">
        <title>Phylogenetic diversity of female urinary microbiome.</title>
        <authorList>
            <person name="Thomas-White K."/>
            <person name="Wolfe A.J."/>
        </authorList>
    </citation>
    <scope>NUCLEOTIDE SEQUENCE [LARGE SCALE GENOMIC DNA]</scope>
    <source>
        <strain evidence="9 10">UMB1298</strain>
    </source>
</reference>
<keyword evidence="6 8" id="KW-1133">Transmembrane helix</keyword>
<keyword evidence="4" id="KW-1003">Cell membrane</keyword>
<evidence type="ECO:0000256" key="6">
    <source>
        <dbReference type="ARBA" id="ARBA00022989"/>
    </source>
</evidence>
<dbReference type="Proteomes" id="UP000234206">
    <property type="component" value="Unassembled WGS sequence"/>
</dbReference>
<evidence type="ECO:0000256" key="4">
    <source>
        <dbReference type="ARBA" id="ARBA00022475"/>
    </source>
</evidence>
<dbReference type="GO" id="GO:0015385">
    <property type="term" value="F:sodium:proton antiporter activity"/>
    <property type="evidence" value="ECO:0007669"/>
    <property type="project" value="TreeGrafter"/>
</dbReference>
<dbReference type="EMBL" id="PKIZ01000012">
    <property type="protein sequence ID" value="PKZ41533.1"/>
    <property type="molecule type" value="Genomic_DNA"/>
</dbReference>
<accession>A0A2I1PA79</accession>
<feature type="transmembrane region" description="Helical" evidence="8">
    <location>
        <begin position="66"/>
        <end position="86"/>
    </location>
</feature>
<evidence type="ECO:0000313" key="10">
    <source>
        <dbReference type="Proteomes" id="UP000234206"/>
    </source>
</evidence>
<comment type="caution">
    <text evidence="9">The sequence shown here is derived from an EMBL/GenBank/DDBJ whole genome shotgun (WGS) entry which is preliminary data.</text>
</comment>
<keyword evidence="5 8" id="KW-0812">Transmembrane</keyword>
<dbReference type="PANTHER" id="PTHR34702">
    <property type="entry name" value="NA(+)/H(+) ANTIPORTER SUBUNIT F1"/>
    <property type="match status" value="1"/>
</dbReference>
<protein>
    <submittedName>
        <fullName evidence="9">Sodium:proton antiporter</fullName>
    </submittedName>
</protein>
<name>A0A2I1PA79_9MICO</name>
<dbReference type="InterPro" id="IPR007208">
    <property type="entry name" value="MrpF/PhaF-like"/>
</dbReference>
<evidence type="ECO:0000313" key="9">
    <source>
        <dbReference type="EMBL" id="PKZ41533.1"/>
    </source>
</evidence>
<evidence type="ECO:0000256" key="5">
    <source>
        <dbReference type="ARBA" id="ARBA00022692"/>
    </source>
</evidence>